<dbReference type="SUPFAM" id="SSF52058">
    <property type="entry name" value="L domain-like"/>
    <property type="match status" value="1"/>
</dbReference>
<keyword evidence="9" id="KW-0472">Membrane</keyword>
<evidence type="ECO:0000256" key="3">
    <source>
        <dbReference type="ARBA" id="ARBA00009592"/>
    </source>
</evidence>
<evidence type="ECO:0000256" key="9">
    <source>
        <dbReference type="ARBA" id="ARBA00023136"/>
    </source>
</evidence>
<evidence type="ECO:0000256" key="2">
    <source>
        <dbReference type="ARBA" id="ARBA00004479"/>
    </source>
</evidence>
<comment type="caution">
    <text evidence="11">The sequence shown here is derived from an EMBL/GenBank/DDBJ whole genome shotgun (WGS) entry which is preliminary data.</text>
</comment>
<evidence type="ECO:0000256" key="4">
    <source>
        <dbReference type="ARBA" id="ARBA00022614"/>
    </source>
</evidence>
<dbReference type="Gene3D" id="3.80.10.10">
    <property type="entry name" value="Ribonuclease Inhibitor"/>
    <property type="match status" value="1"/>
</dbReference>
<dbReference type="InterPro" id="IPR001611">
    <property type="entry name" value="Leu-rich_rpt"/>
</dbReference>
<proteinExistence type="inferred from homology"/>
<keyword evidence="4" id="KW-0433">Leucine-rich repeat</keyword>
<dbReference type="Proteomes" id="UP000030711">
    <property type="component" value="Unassembled WGS sequence"/>
</dbReference>
<dbReference type="PROSITE" id="PS51450">
    <property type="entry name" value="LRR"/>
    <property type="match status" value="2"/>
</dbReference>
<dbReference type="Pfam" id="PF13516">
    <property type="entry name" value="LRR_6"/>
    <property type="match status" value="1"/>
</dbReference>
<keyword evidence="7" id="KW-0677">Repeat</keyword>
<keyword evidence="12" id="KW-1185">Reference proteome</keyword>
<evidence type="ECO:0008006" key="13">
    <source>
        <dbReference type="Google" id="ProtNLM"/>
    </source>
</evidence>
<sequence>PNTDCCNGSSIYCDLTTHHIVSLFITDGGFAPTAPIPTAISNLAALEDLALQNLTGLSGSIPPAIVNLKDLKFITFTAINLAGTIPSYLSLLKNLTYLNLSSNKLTGSIPSSVLRIPKLQYLGLDGNQLTGTIPESLKLLDGNLPYLVPSDNRLSSEVPASFRGFNFGYMNLARNTLRGDGSVFFGANKTTEKINLSGNAFEFDLSRVELQESLTGLDLSHNRISAELESLDLSYNALCGKIPAGGQMQSFGYESYFHNRCLCGAPLESCK</sequence>
<feature type="non-terminal residue" evidence="11">
    <location>
        <position position="1"/>
    </location>
</feature>
<dbReference type="InterPro" id="IPR051848">
    <property type="entry name" value="PGIP"/>
</dbReference>
<evidence type="ECO:0000256" key="6">
    <source>
        <dbReference type="ARBA" id="ARBA00022729"/>
    </source>
</evidence>
<dbReference type="PANTHER" id="PTHR48059:SF4">
    <property type="entry name" value="POLYGALACTURONASE INHIBITOR 1-RELATED"/>
    <property type="match status" value="1"/>
</dbReference>
<evidence type="ECO:0000256" key="1">
    <source>
        <dbReference type="ARBA" id="ARBA00004196"/>
    </source>
</evidence>
<evidence type="ECO:0000313" key="11">
    <source>
        <dbReference type="EMBL" id="KAK2630914.1"/>
    </source>
</evidence>
<organism evidence="11 12">
    <name type="scientific">Eucalyptus grandis</name>
    <name type="common">Flooded gum</name>
    <dbReference type="NCBI Taxonomy" id="71139"/>
    <lineage>
        <taxon>Eukaryota</taxon>
        <taxon>Viridiplantae</taxon>
        <taxon>Streptophyta</taxon>
        <taxon>Embryophyta</taxon>
        <taxon>Tracheophyta</taxon>
        <taxon>Spermatophyta</taxon>
        <taxon>Magnoliopsida</taxon>
        <taxon>eudicotyledons</taxon>
        <taxon>Gunneridae</taxon>
        <taxon>Pentapetalae</taxon>
        <taxon>rosids</taxon>
        <taxon>malvids</taxon>
        <taxon>Myrtales</taxon>
        <taxon>Myrtaceae</taxon>
        <taxon>Myrtoideae</taxon>
        <taxon>Eucalypteae</taxon>
        <taxon>Eucalyptus</taxon>
    </lineage>
</organism>
<dbReference type="Pfam" id="PF13855">
    <property type="entry name" value="LRR_8"/>
    <property type="match status" value="1"/>
</dbReference>
<protein>
    <recommendedName>
        <fullName evidence="13">Leucine-rich repeat-containing N-terminal plant-type domain-containing protein</fullName>
    </recommendedName>
</protein>
<dbReference type="PANTHER" id="PTHR48059">
    <property type="entry name" value="POLYGALACTURONASE INHIBITOR 1"/>
    <property type="match status" value="1"/>
</dbReference>
<dbReference type="Pfam" id="PF00560">
    <property type="entry name" value="LRR_1"/>
    <property type="match status" value="1"/>
</dbReference>
<keyword evidence="10" id="KW-0325">Glycoprotein</keyword>
<evidence type="ECO:0000256" key="5">
    <source>
        <dbReference type="ARBA" id="ARBA00022692"/>
    </source>
</evidence>
<dbReference type="GO" id="GO:0016020">
    <property type="term" value="C:membrane"/>
    <property type="evidence" value="ECO:0007669"/>
    <property type="project" value="UniProtKB-SubCell"/>
</dbReference>
<evidence type="ECO:0000256" key="10">
    <source>
        <dbReference type="ARBA" id="ARBA00023180"/>
    </source>
</evidence>
<evidence type="ECO:0000313" key="12">
    <source>
        <dbReference type="Proteomes" id="UP000030711"/>
    </source>
</evidence>
<dbReference type="InterPro" id="IPR032675">
    <property type="entry name" value="LRR_dom_sf"/>
</dbReference>
<dbReference type="EMBL" id="MU852677">
    <property type="protein sequence ID" value="KAK2630914.1"/>
    <property type="molecule type" value="Genomic_DNA"/>
</dbReference>
<evidence type="ECO:0000256" key="7">
    <source>
        <dbReference type="ARBA" id="ARBA00022737"/>
    </source>
</evidence>
<comment type="subcellular location">
    <subcellularLocation>
        <location evidence="1">Cell envelope</location>
    </subcellularLocation>
    <subcellularLocation>
        <location evidence="2">Membrane</location>
        <topology evidence="2">Single-pass type I membrane protein</topology>
    </subcellularLocation>
</comment>
<accession>A0AAD9WGK8</accession>
<evidence type="ECO:0000256" key="8">
    <source>
        <dbReference type="ARBA" id="ARBA00022989"/>
    </source>
</evidence>
<keyword evidence="8" id="KW-1133">Transmembrane helix</keyword>
<name>A0AAD9WGK8_EUCGR</name>
<comment type="similarity">
    <text evidence="3">Belongs to the RLP family.</text>
</comment>
<keyword evidence="6" id="KW-0732">Signal</keyword>
<gene>
    <name evidence="11" type="ORF">EUGRSUZ_L03719</name>
</gene>
<dbReference type="KEGG" id="egr:104432194"/>
<reference evidence="11 12" key="1">
    <citation type="journal article" date="2014" name="Nature">
        <title>The genome of Eucalyptus grandis.</title>
        <authorList>
            <person name="Myburg A.A."/>
            <person name="Grattapaglia D."/>
            <person name="Tuskan G.A."/>
            <person name="Hellsten U."/>
            <person name="Hayes R.D."/>
            <person name="Grimwood J."/>
            <person name="Jenkins J."/>
            <person name="Lindquist E."/>
            <person name="Tice H."/>
            <person name="Bauer D."/>
            <person name="Goodstein D.M."/>
            <person name="Dubchak I."/>
            <person name="Poliakov A."/>
            <person name="Mizrachi E."/>
            <person name="Kullan A.R."/>
            <person name="Hussey S.G."/>
            <person name="Pinard D."/>
            <person name="van der Merwe K."/>
            <person name="Singh P."/>
            <person name="van Jaarsveld I."/>
            <person name="Silva-Junior O.B."/>
            <person name="Togawa R.C."/>
            <person name="Pappas M.R."/>
            <person name="Faria D.A."/>
            <person name="Sansaloni C.P."/>
            <person name="Petroli C.D."/>
            <person name="Yang X."/>
            <person name="Ranjan P."/>
            <person name="Tschaplinski T.J."/>
            <person name="Ye C.Y."/>
            <person name="Li T."/>
            <person name="Sterck L."/>
            <person name="Vanneste K."/>
            <person name="Murat F."/>
            <person name="Soler M."/>
            <person name="Clemente H.S."/>
            <person name="Saidi N."/>
            <person name="Cassan-Wang H."/>
            <person name="Dunand C."/>
            <person name="Hefer C.A."/>
            <person name="Bornberg-Bauer E."/>
            <person name="Kersting A.R."/>
            <person name="Vining K."/>
            <person name="Amarasinghe V."/>
            <person name="Ranik M."/>
            <person name="Naithani S."/>
            <person name="Elser J."/>
            <person name="Boyd A.E."/>
            <person name="Liston A."/>
            <person name="Spatafora J.W."/>
            <person name="Dharmwardhana P."/>
            <person name="Raja R."/>
            <person name="Sullivan C."/>
            <person name="Romanel E."/>
            <person name="Alves-Ferreira M."/>
            <person name="Kulheim C."/>
            <person name="Foley W."/>
            <person name="Carocha V."/>
            <person name="Paiva J."/>
            <person name="Kudrna D."/>
            <person name="Brommonschenkel S.H."/>
            <person name="Pasquali G."/>
            <person name="Byrne M."/>
            <person name="Rigault P."/>
            <person name="Tibbits J."/>
            <person name="Spokevicius A."/>
            <person name="Jones R.C."/>
            <person name="Steane D.A."/>
            <person name="Vaillancourt R.E."/>
            <person name="Potts B.M."/>
            <person name="Joubert F."/>
            <person name="Barry K."/>
            <person name="Pappas G.J."/>
            <person name="Strauss S.H."/>
            <person name="Jaiswal P."/>
            <person name="Grima-Pettenati J."/>
            <person name="Salse J."/>
            <person name="Van de Peer Y."/>
            <person name="Rokhsar D.S."/>
            <person name="Schmutz J."/>
        </authorList>
    </citation>
    <scope>NUCLEOTIDE SEQUENCE [LARGE SCALE GENOMIC DNA]</scope>
    <source>
        <strain evidence="12">cv. BRASUZ1</strain>
        <tissue evidence="11">Leaf extractions</tissue>
    </source>
</reference>
<keyword evidence="5" id="KW-0812">Transmembrane</keyword>
<dbReference type="PRINTS" id="PR00019">
    <property type="entry name" value="LEURICHRPT"/>
</dbReference>
<dbReference type="FunFam" id="3.80.10.10:FF:000041">
    <property type="entry name" value="LRR receptor-like serine/threonine-protein kinase ERECTA"/>
    <property type="match status" value="1"/>
</dbReference>
<dbReference type="AlphaFoldDB" id="A0AAD9WGK8"/>